<name>A0A2T8I6J7_9POAL</name>
<dbReference type="InterPro" id="IPR044795">
    <property type="entry name" value="THA8L-like"/>
</dbReference>
<dbReference type="EMBL" id="CM008054">
    <property type="protein sequence ID" value="PVH33287.1"/>
    <property type="molecule type" value="Genomic_DNA"/>
</dbReference>
<accession>A0A2T8I6J7</accession>
<gene>
    <name evidence="1" type="ORF">PAHAL_9G617400</name>
</gene>
<dbReference type="Proteomes" id="UP000243499">
    <property type="component" value="Chromosome 9"/>
</dbReference>
<dbReference type="InterPro" id="IPR011990">
    <property type="entry name" value="TPR-like_helical_dom_sf"/>
</dbReference>
<dbReference type="PANTHER" id="PTHR46870:SF1">
    <property type="entry name" value="OS03G0297700 PROTEIN"/>
    <property type="match status" value="1"/>
</dbReference>
<sequence length="171" mass="19729">MQLNYAIPPRPNGSSRFQMFSRLLPHRHSHHRRLLQTLPCAAAKSAAEVDLHQRPCSTTAASSPSLSIWRRKKEMGKEGLMAVAQLKRLAALTTAGGHPRLEQFMGSRVSRLLRTDLLAVLAELLRQDHVILSMKIYGVVRKEIWYRPDMYFYRDMLYMLARNKKVDETRT</sequence>
<organism evidence="1">
    <name type="scientific">Panicum hallii</name>
    <dbReference type="NCBI Taxonomy" id="206008"/>
    <lineage>
        <taxon>Eukaryota</taxon>
        <taxon>Viridiplantae</taxon>
        <taxon>Streptophyta</taxon>
        <taxon>Embryophyta</taxon>
        <taxon>Tracheophyta</taxon>
        <taxon>Spermatophyta</taxon>
        <taxon>Magnoliopsida</taxon>
        <taxon>Liliopsida</taxon>
        <taxon>Poales</taxon>
        <taxon>Poaceae</taxon>
        <taxon>PACMAD clade</taxon>
        <taxon>Panicoideae</taxon>
        <taxon>Panicodae</taxon>
        <taxon>Paniceae</taxon>
        <taxon>Panicinae</taxon>
        <taxon>Panicum</taxon>
        <taxon>Panicum sect. Panicum</taxon>
    </lineage>
</organism>
<evidence type="ECO:0000313" key="1">
    <source>
        <dbReference type="EMBL" id="PVH33287.1"/>
    </source>
</evidence>
<dbReference type="PANTHER" id="PTHR46870">
    <property type="entry name" value="PROTEIN THYLAKOID ASSEMBLY 8-LIKE, CHLOROPLASTIC"/>
    <property type="match status" value="1"/>
</dbReference>
<dbReference type="AlphaFoldDB" id="A0A2T8I6J7"/>
<reference evidence="1" key="1">
    <citation type="submission" date="2018-04" db="EMBL/GenBank/DDBJ databases">
        <title>WGS assembly of Panicum hallii.</title>
        <authorList>
            <person name="Lovell J."/>
            <person name="Jenkins J."/>
            <person name="Lowry D."/>
            <person name="Mamidi S."/>
            <person name="Sreedasyam A."/>
            <person name="Weng X."/>
            <person name="Barry K."/>
            <person name="Bonette J."/>
            <person name="Campitelli B."/>
            <person name="Daum C."/>
            <person name="Gordon S."/>
            <person name="Gould B."/>
            <person name="Lipzen A."/>
            <person name="Macqueen A."/>
            <person name="Palacio-Mejia J."/>
            <person name="Plott C."/>
            <person name="Shakirov E."/>
            <person name="Shu S."/>
            <person name="Yoshinaga Y."/>
            <person name="Zane M."/>
            <person name="Rokhsar D."/>
            <person name="Grimwood J."/>
            <person name="Schmutz J."/>
            <person name="Juenger T."/>
        </authorList>
    </citation>
    <scope>NUCLEOTIDE SEQUENCE [LARGE SCALE GENOMIC DNA]</scope>
    <source>
        <strain evidence="1">FIL2</strain>
    </source>
</reference>
<dbReference type="Gene3D" id="1.25.40.10">
    <property type="entry name" value="Tetratricopeptide repeat domain"/>
    <property type="match status" value="1"/>
</dbReference>
<proteinExistence type="predicted"/>
<dbReference type="Gramene" id="PVH33287">
    <property type="protein sequence ID" value="PVH33287"/>
    <property type="gene ID" value="PAHAL_9G617400"/>
</dbReference>
<protein>
    <submittedName>
        <fullName evidence="1">Uncharacterized protein</fullName>
    </submittedName>
</protein>